<feature type="transmembrane region" description="Helical" evidence="16">
    <location>
        <begin position="279"/>
        <end position="298"/>
    </location>
</feature>
<keyword evidence="6 16" id="KW-1133">Transmembrane helix</keyword>
<evidence type="ECO:0000256" key="1">
    <source>
        <dbReference type="ARBA" id="ARBA00004309"/>
    </source>
</evidence>
<evidence type="ECO:0000256" key="15">
    <source>
        <dbReference type="SAM" id="MobiDB-lite"/>
    </source>
</evidence>
<feature type="transmembrane region" description="Helical" evidence="16">
    <location>
        <begin position="181"/>
        <end position="211"/>
    </location>
</feature>
<dbReference type="GO" id="GO:0060170">
    <property type="term" value="C:ciliary membrane"/>
    <property type="evidence" value="ECO:0007669"/>
    <property type="project" value="UniProtKB-SubCell"/>
</dbReference>
<evidence type="ECO:0000256" key="2">
    <source>
        <dbReference type="ARBA" id="ARBA00004651"/>
    </source>
</evidence>
<feature type="transmembrane region" description="Helical" evidence="16">
    <location>
        <begin position="23"/>
        <end position="49"/>
    </location>
</feature>
<dbReference type="InterPro" id="IPR000276">
    <property type="entry name" value="GPCR_Rhodpsn"/>
</dbReference>
<comment type="subcellular location">
    <subcellularLocation>
        <location evidence="2">Cell membrane</location>
        <topology evidence="2">Multi-pass membrane protein</topology>
    </subcellularLocation>
    <subcellularLocation>
        <location evidence="1">Cell projection</location>
        <location evidence="1">Cilium membrane</location>
    </subcellularLocation>
</comment>
<dbReference type="PANTHER" id="PTHR22752">
    <property type="entry name" value="G PROTEIN-COUPLED RECEPTOR"/>
    <property type="match status" value="1"/>
</dbReference>
<name>A0A481ZQF3_TRICY</name>
<dbReference type="GO" id="GO:0004930">
    <property type="term" value="F:G protein-coupled receptor activity"/>
    <property type="evidence" value="ECO:0007669"/>
    <property type="project" value="UniProtKB-KW"/>
</dbReference>
<evidence type="ECO:0000256" key="13">
    <source>
        <dbReference type="ARBA" id="ARBA00023224"/>
    </source>
</evidence>
<feature type="region of interest" description="Disordered" evidence="15">
    <location>
        <begin position="389"/>
        <end position="425"/>
    </location>
</feature>
<evidence type="ECO:0000256" key="10">
    <source>
        <dbReference type="ARBA" id="ARBA00023157"/>
    </source>
</evidence>
<keyword evidence="8" id="KW-0969">Cilium</keyword>
<dbReference type="SUPFAM" id="SSF81321">
    <property type="entry name" value="Family A G protein-coupled receptor-like"/>
    <property type="match status" value="1"/>
</dbReference>
<feature type="transmembrane region" description="Helical" evidence="16">
    <location>
        <begin position="248"/>
        <end position="267"/>
    </location>
</feature>
<feature type="domain" description="G-protein coupled receptors family 1 profile" evidence="17">
    <location>
        <begin position="39"/>
        <end position="296"/>
    </location>
</feature>
<keyword evidence="5 16" id="KW-0812">Transmembrane</keyword>
<sequence>MAFGTLNTSYTQEEPVFELKETFFASFFVSGLMVASWILNGLIAFLFFRKGELRQTPSNKLVLNLVATNCICGLFVLPALLLSTITQKWILGEVGCQMFGIISTASFAAWPLTLASLSIDRFHFIVNPLSYPVNMTLFKTNVMLCLVWIYCVITSIMPLFVEPSFQYSAQEHICAPDWGRTAWFAIYNLIMSYIIPLLVQCWCYTHIVLAARRQAKFGRRLSRVSDVPLERARIIRETSASKAVKKTIYVLGSYVLIYTPYSVYLLLRLNGLIPSFIGFWLYLCVITTTIVYPVLFVLRAKGLKREVRELVHGCRLSKNRVNDINNAKSSDVRLLHRFSGDTRLSLLGREVDGYDSETSLAQPFPRRRSVTSERRVSWNLQPTYFDTFTTRVGGGSERSDGDVGGNQTDHTTLMPNPTLPGQIPA</sequence>
<evidence type="ECO:0000256" key="5">
    <source>
        <dbReference type="ARBA" id="ARBA00022692"/>
    </source>
</evidence>
<keyword evidence="7" id="KW-0297">G-protein coupled receptor</keyword>
<keyword evidence="12" id="KW-0325">Glycoprotein</keyword>
<evidence type="ECO:0000256" key="14">
    <source>
        <dbReference type="ARBA" id="ARBA00023273"/>
    </source>
</evidence>
<evidence type="ECO:0000256" key="16">
    <source>
        <dbReference type="SAM" id="Phobius"/>
    </source>
</evidence>
<feature type="transmembrane region" description="Helical" evidence="16">
    <location>
        <begin position="140"/>
        <end position="161"/>
    </location>
</feature>
<evidence type="ECO:0000256" key="9">
    <source>
        <dbReference type="ARBA" id="ARBA00023136"/>
    </source>
</evidence>
<dbReference type="PROSITE" id="PS50262">
    <property type="entry name" value="G_PROTEIN_RECEP_F1_2"/>
    <property type="match status" value="1"/>
</dbReference>
<dbReference type="Pfam" id="PF00001">
    <property type="entry name" value="7tm_1"/>
    <property type="match status" value="1"/>
</dbReference>
<reference evidence="18" key="2">
    <citation type="journal article" date="2019" name="BMC Genomics">
        <title>De novo transcriptome assembly of the cubomedusa Tripedalia cystophora, including the analysis of a set of genes involved in peptidergic neurotransmission.</title>
        <authorList>
            <person name="Nielsen S.K."/>
            <person name="Koch T.L."/>
            <person name="Hauser F."/>
            <person name="Garm A."/>
            <person name="Grimmelikhuijzen C.J."/>
        </authorList>
    </citation>
    <scope>NUCLEOTIDE SEQUENCE</scope>
</reference>
<dbReference type="EMBL" id="MH835302">
    <property type="protein sequence ID" value="QBL02588.1"/>
    <property type="molecule type" value="mRNA"/>
</dbReference>
<dbReference type="PRINTS" id="PR00237">
    <property type="entry name" value="GPCRRHODOPSN"/>
</dbReference>
<accession>A0A481ZQF3</accession>
<proteinExistence type="evidence at transcript level"/>
<keyword evidence="4" id="KW-1003">Cell membrane</keyword>
<dbReference type="PRINTS" id="PR01102">
    <property type="entry name" value="5HT6RECEPTR"/>
</dbReference>
<reference evidence="18" key="1">
    <citation type="submission" date="2018-09" db="EMBL/GenBank/DDBJ databases">
        <authorList>
            <person name="Nielsen S.K.D."/>
            <person name="Koch T.L."/>
            <person name="Hauser F."/>
            <person name="Garm A."/>
            <person name="Grimmelikhuijzen C.J.P."/>
        </authorList>
    </citation>
    <scope>NUCLEOTIDE SEQUENCE</scope>
</reference>
<feature type="transmembrane region" description="Helical" evidence="16">
    <location>
        <begin position="61"/>
        <end position="86"/>
    </location>
</feature>
<evidence type="ECO:0000256" key="7">
    <source>
        <dbReference type="ARBA" id="ARBA00023040"/>
    </source>
</evidence>
<evidence type="ECO:0000256" key="6">
    <source>
        <dbReference type="ARBA" id="ARBA00022989"/>
    </source>
</evidence>
<dbReference type="CDD" id="cd00637">
    <property type="entry name" value="7tm_classA_rhodopsin-like"/>
    <property type="match status" value="1"/>
</dbReference>
<evidence type="ECO:0000256" key="8">
    <source>
        <dbReference type="ARBA" id="ARBA00023069"/>
    </source>
</evidence>
<feature type="transmembrane region" description="Helical" evidence="16">
    <location>
        <begin position="98"/>
        <end position="119"/>
    </location>
</feature>
<feature type="compositionally biased region" description="Polar residues" evidence="15">
    <location>
        <begin position="405"/>
        <end position="415"/>
    </location>
</feature>
<evidence type="ECO:0000256" key="3">
    <source>
        <dbReference type="ARBA" id="ARBA00022473"/>
    </source>
</evidence>
<dbReference type="Gene3D" id="1.20.1070.10">
    <property type="entry name" value="Rhodopsin 7-helix transmembrane proteins"/>
    <property type="match status" value="1"/>
</dbReference>
<dbReference type="InterPro" id="IPR017452">
    <property type="entry name" value="GPCR_Rhodpsn_7TM"/>
</dbReference>
<dbReference type="AlphaFoldDB" id="A0A481ZQF3"/>
<protein>
    <submittedName>
        <fullName evidence="18">Biogenic amine-like GPCR</fullName>
    </submittedName>
</protein>
<evidence type="ECO:0000256" key="11">
    <source>
        <dbReference type="ARBA" id="ARBA00023170"/>
    </source>
</evidence>
<evidence type="ECO:0000256" key="4">
    <source>
        <dbReference type="ARBA" id="ARBA00022475"/>
    </source>
</evidence>
<evidence type="ECO:0000259" key="17">
    <source>
        <dbReference type="PROSITE" id="PS50262"/>
    </source>
</evidence>
<keyword evidence="11" id="KW-0675">Receptor</keyword>
<keyword evidence="14" id="KW-0966">Cell projection</keyword>
<keyword evidence="9 16" id="KW-0472">Membrane</keyword>
<keyword evidence="3" id="KW-0217">Developmental protein</keyword>
<organism evidence="18">
    <name type="scientific">Tripedalia cystophora</name>
    <name type="common">Mangrove box jellyfish</name>
    <dbReference type="NCBI Taxonomy" id="6141"/>
    <lineage>
        <taxon>Eukaryota</taxon>
        <taxon>Metazoa</taxon>
        <taxon>Cnidaria</taxon>
        <taxon>Cubozoa</taxon>
        <taxon>Carybdeida</taxon>
        <taxon>Tripedaliidae</taxon>
        <taxon>Tripedalia</taxon>
    </lineage>
</organism>
<dbReference type="PANTHER" id="PTHR22752:SF10">
    <property type="entry name" value="G-PROTEIN COUPLED RECEPTOR 161"/>
    <property type="match status" value="1"/>
</dbReference>
<evidence type="ECO:0000313" key="18">
    <source>
        <dbReference type="EMBL" id="QBL02588.1"/>
    </source>
</evidence>
<keyword evidence="13" id="KW-0807">Transducer</keyword>
<keyword evidence="10" id="KW-1015">Disulfide bond</keyword>
<evidence type="ECO:0000256" key="12">
    <source>
        <dbReference type="ARBA" id="ARBA00023180"/>
    </source>
</evidence>